<accession>A0A212L506</accession>
<dbReference type="AlphaFoldDB" id="A0A212L506"/>
<organism evidence="1">
    <name type="scientific">uncultured Desulfovibrio sp</name>
    <dbReference type="NCBI Taxonomy" id="167968"/>
    <lineage>
        <taxon>Bacteria</taxon>
        <taxon>Pseudomonadati</taxon>
        <taxon>Thermodesulfobacteriota</taxon>
        <taxon>Desulfovibrionia</taxon>
        <taxon>Desulfovibrionales</taxon>
        <taxon>Desulfovibrionaceae</taxon>
        <taxon>Desulfovibrio</taxon>
        <taxon>environmental samples</taxon>
    </lineage>
</organism>
<evidence type="ECO:0000313" key="1">
    <source>
        <dbReference type="EMBL" id="SCM72557.1"/>
    </source>
</evidence>
<sequence length="110" mass="12846">MSASLCPWLQKNLQQLFVRHFFTKRQNKAFSVYYHKKDTLRLQNAVSASPSLTAKKLQPPCTQNHYWFEKPALLAAPATLRVDQSTKRCRRVRTLHLQKFVSSPSQHNHL</sequence>
<gene>
    <name evidence="1" type="ORF">KL86DES1_20696</name>
</gene>
<name>A0A212L506_9BACT</name>
<reference evidence="1" key="1">
    <citation type="submission" date="2016-08" db="EMBL/GenBank/DDBJ databases">
        <authorList>
            <person name="Seilhamer J.J."/>
        </authorList>
    </citation>
    <scope>NUCLEOTIDE SEQUENCE</scope>
    <source>
        <strain evidence="1">86-1</strain>
    </source>
</reference>
<proteinExistence type="predicted"/>
<protein>
    <submittedName>
        <fullName evidence="1">Uncharacterized protein</fullName>
    </submittedName>
</protein>
<dbReference type="EMBL" id="FMJC01000002">
    <property type="protein sequence ID" value="SCM72557.1"/>
    <property type="molecule type" value="Genomic_DNA"/>
</dbReference>